<evidence type="ECO:0000313" key="2">
    <source>
        <dbReference type="EMBL" id="EDM09966.1"/>
    </source>
</evidence>
<dbReference type="AlphaFoldDB" id="A6I4K8"/>
<proteinExistence type="predicted"/>
<evidence type="ECO:0000313" key="3">
    <source>
        <dbReference type="Proteomes" id="UP000234681"/>
    </source>
</evidence>
<dbReference type="Proteomes" id="UP000234681">
    <property type="component" value="Chromosome 2"/>
</dbReference>
<dbReference type="EMBL" id="CH473955">
    <property type="protein sequence ID" value="EDM09966.1"/>
    <property type="molecule type" value="Genomic_DNA"/>
</dbReference>
<sequence length="57" mass="6654">MYEMKIEYCSLEDRSAISHTSPPAADRIPETSKFQWVQLFLLEEPLYACDIHIYVCA</sequence>
<reference evidence="2" key="1">
    <citation type="journal article" date="2005" name="Genome Res.">
        <title>Gene and alternative splicing annotation with AIR.</title>
        <authorList>
            <person name="Florea L."/>
            <person name="Di Francesco V."/>
            <person name="Miller J."/>
            <person name="Turner R."/>
            <person name="Yao A."/>
            <person name="Harris M."/>
            <person name="Walenz B."/>
            <person name="Mobarry C."/>
            <person name="Merkulov G.V."/>
            <person name="Charlab R."/>
            <person name="Dew I."/>
            <person name="Deng Z."/>
            <person name="Istrail S."/>
            <person name="Li P."/>
            <person name="Sutton G."/>
        </authorList>
    </citation>
    <scope>NUCLEOTIDE SEQUENCE</scope>
    <source>
        <strain evidence="2">BN</strain>
    </source>
</reference>
<evidence type="ECO:0000313" key="1">
    <source>
        <dbReference type="EMBL" id="EDM09965.1"/>
    </source>
</evidence>
<accession>A6I4K8</accession>
<reference evidence="3" key="3">
    <citation type="submission" date="2005-09" db="EMBL/GenBank/DDBJ databases">
        <authorList>
            <person name="Mural R.J."/>
            <person name="Li P.W."/>
            <person name="Adams M.D."/>
            <person name="Amanatides P.G."/>
            <person name="Baden-Tillson H."/>
            <person name="Barnstead M."/>
            <person name="Chin S.H."/>
            <person name="Dew I."/>
            <person name="Evans C.A."/>
            <person name="Ferriera S."/>
            <person name="Flanigan M."/>
            <person name="Fosler C."/>
            <person name="Glodek A."/>
            <person name="Gu Z."/>
            <person name="Holt R.A."/>
            <person name="Jennings D."/>
            <person name="Kraft C.L."/>
            <person name="Lu F."/>
            <person name="Nguyen T."/>
            <person name="Nusskern D.R."/>
            <person name="Pfannkoch C.M."/>
            <person name="Sitter C."/>
            <person name="Sutton G.G."/>
            <person name="Venter J.C."/>
            <person name="Wang Z."/>
            <person name="Woodage T."/>
            <person name="Zheng X.H."/>
            <person name="Zhong F."/>
        </authorList>
    </citation>
    <scope>NUCLEOTIDE SEQUENCE [LARGE SCALE GENOMIC DNA]</scope>
    <source>
        <strain evidence="1">BN</strain>
        <strain evidence="3">BN, Sprague-Dawley</strain>
    </source>
</reference>
<gene>
    <name evidence="2" type="ORF">rCG_63590</name>
</gene>
<dbReference type="EMBL" id="CH473955">
    <property type="protein sequence ID" value="EDM09965.1"/>
    <property type="molecule type" value="Genomic_DNA"/>
</dbReference>
<reference evidence="2" key="2">
    <citation type="submission" date="2005-07" db="EMBL/GenBank/DDBJ databases">
        <authorList>
            <person name="Mural R.J."/>
            <person name="Li P.W."/>
            <person name="Adams M.D."/>
            <person name="Amanatides P.G."/>
            <person name="Baden-Tillson H."/>
            <person name="Barnstead M."/>
            <person name="Chin S.H."/>
            <person name="Dew I."/>
            <person name="Evans C.A."/>
            <person name="Ferriera S."/>
            <person name="Flanigan M."/>
            <person name="Fosler C."/>
            <person name="Glodek A."/>
            <person name="Gu Z."/>
            <person name="Holt R.A."/>
            <person name="Jennings D."/>
            <person name="Kraft C.L."/>
            <person name="Lu F."/>
            <person name="Nguyen T."/>
            <person name="Nusskern D.R."/>
            <person name="Pfannkoch C.M."/>
            <person name="Sitter C."/>
            <person name="Sutton G.G."/>
            <person name="Venter J.C."/>
            <person name="Wang Z."/>
            <person name="Woodage T."/>
            <person name="Zheng X.H."/>
            <person name="Zhong F."/>
        </authorList>
    </citation>
    <scope>NUCLEOTIDE SEQUENCE</scope>
    <source>
        <strain evidence="2">BN</strain>
        <strain evidence="3">BN, Sprague-Dawley</strain>
    </source>
</reference>
<organism evidence="2 3">
    <name type="scientific">Rattus norvegicus</name>
    <name type="common">Rat</name>
    <dbReference type="NCBI Taxonomy" id="10116"/>
    <lineage>
        <taxon>Eukaryota</taxon>
        <taxon>Metazoa</taxon>
        <taxon>Chordata</taxon>
        <taxon>Craniata</taxon>
        <taxon>Vertebrata</taxon>
        <taxon>Euteleostomi</taxon>
        <taxon>Mammalia</taxon>
        <taxon>Eutheria</taxon>
        <taxon>Euarchontoglires</taxon>
        <taxon>Glires</taxon>
        <taxon>Rodentia</taxon>
        <taxon>Myomorpha</taxon>
        <taxon>Muroidea</taxon>
        <taxon>Muridae</taxon>
        <taxon>Murinae</taxon>
        <taxon>Rattus</taxon>
    </lineage>
</organism>
<name>A6I4K8_RAT</name>
<protein>
    <submittedName>
        <fullName evidence="2">RCG63590, isoform CRA_a</fullName>
    </submittedName>
</protein>